<dbReference type="Pfam" id="PF00528">
    <property type="entry name" value="BPD_transp_1"/>
    <property type="match status" value="1"/>
</dbReference>
<evidence type="ECO:0000256" key="3">
    <source>
        <dbReference type="ARBA" id="ARBA00022475"/>
    </source>
</evidence>
<name>F6BL87_THEXL</name>
<dbReference type="GO" id="GO:0005886">
    <property type="term" value="C:plasma membrane"/>
    <property type="evidence" value="ECO:0007669"/>
    <property type="project" value="UniProtKB-SubCell"/>
</dbReference>
<evidence type="ECO:0000313" key="9">
    <source>
        <dbReference type="EMBL" id="AEF18220.1"/>
    </source>
</evidence>
<feature type="domain" description="ABC transmembrane type-1" evidence="8">
    <location>
        <begin position="87"/>
        <end position="284"/>
    </location>
</feature>
<dbReference type="GO" id="GO:0055085">
    <property type="term" value="P:transmembrane transport"/>
    <property type="evidence" value="ECO:0007669"/>
    <property type="project" value="InterPro"/>
</dbReference>
<evidence type="ECO:0000256" key="6">
    <source>
        <dbReference type="ARBA" id="ARBA00023136"/>
    </source>
</evidence>
<dbReference type="STRING" id="858215.Thexy_2214"/>
<keyword evidence="4 7" id="KW-0812">Transmembrane</keyword>
<protein>
    <submittedName>
        <fullName evidence="9">ABC-type transporter, integral membrane subunit</fullName>
    </submittedName>
</protein>
<dbReference type="PROSITE" id="PS50928">
    <property type="entry name" value="ABC_TM1"/>
    <property type="match status" value="1"/>
</dbReference>
<dbReference type="KEGG" id="txy:Thexy_2214"/>
<dbReference type="EMBL" id="CP002739">
    <property type="protein sequence ID" value="AEF18220.1"/>
    <property type="molecule type" value="Genomic_DNA"/>
</dbReference>
<gene>
    <name evidence="9" type="ordered locus">Thexy_2214</name>
</gene>
<reference evidence="9" key="1">
    <citation type="submission" date="2011-05" db="EMBL/GenBank/DDBJ databases">
        <title>Complete sequence of Thermoanaerobacterium xylanolyticum LX-11.</title>
        <authorList>
            <consortium name="US DOE Joint Genome Institute"/>
            <person name="Lucas S."/>
            <person name="Han J."/>
            <person name="Lapidus A."/>
            <person name="Cheng J.-F."/>
            <person name="Goodwin L."/>
            <person name="Pitluck S."/>
            <person name="Peters L."/>
            <person name="Mikhailova N."/>
            <person name="Lu M."/>
            <person name="Han C."/>
            <person name="Tapia R."/>
            <person name="Land M."/>
            <person name="Hauser L."/>
            <person name="Kyrpides N."/>
            <person name="Ivanova N."/>
            <person name="Pagani I."/>
            <person name="Hemme C."/>
            <person name="Woyke T."/>
        </authorList>
    </citation>
    <scope>NUCLEOTIDE SEQUENCE</scope>
    <source>
        <strain evidence="9">LX-11</strain>
    </source>
</reference>
<dbReference type="AlphaFoldDB" id="F6BL87"/>
<dbReference type="HOGENOM" id="CLU_016047_1_2_9"/>
<dbReference type="RefSeq" id="WP_013788947.1">
    <property type="nucleotide sequence ID" value="NC_015555.1"/>
</dbReference>
<evidence type="ECO:0000256" key="5">
    <source>
        <dbReference type="ARBA" id="ARBA00022989"/>
    </source>
</evidence>
<feature type="transmembrane region" description="Helical" evidence="7">
    <location>
        <begin position="91"/>
        <end position="113"/>
    </location>
</feature>
<feature type="transmembrane region" description="Helical" evidence="7">
    <location>
        <begin position="125"/>
        <end position="149"/>
    </location>
</feature>
<evidence type="ECO:0000256" key="1">
    <source>
        <dbReference type="ARBA" id="ARBA00004651"/>
    </source>
</evidence>
<keyword evidence="2 7" id="KW-0813">Transport</keyword>
<comment type="subcellular location">
    <subcellularLocation>
        <location evidence="1 7">Cell membrane</location>
        <topology evidence="1 7">Multi-pass membrane protein</topology>
    </subcellularLocation>
</comment>
<feature type="transmembrane region" description="Helical" evidence="7">
    <location>
        <begin position="161"/>
        <end position="184"/>
    </location>
</feature>
<evidence type="ECO:0000256" key="2">
    <source>
        <dbReference type="ARBA" id="ARBA00022448"/>
    </source>
</evidence>
<evidence type="ECO:0000256" key="4">
    <source>
        <dbReference type="ARBA" id="ARBA00022692"/>
    </source>
</evidence>
<dbReference type="PANTHER" id="PTHR32243">
    <property type="entry name" value="MALTOSE TRANSPORT SYSTEM PERMEASE-RELATED"/>
    <property type="match status" value="1"/>
</dbReference>
<dbReference type="Gene3D" id="1.10.3720.10">
    <property type="entry name" value="MetI-like"/>
    <property type="match status" value="1"/>
</dbReference>
<feature type="transmembrane region" description="Helical" evidence="7">
    <location>
        <begin position="263"/>
        <end position="284"/>
    </location>
</feature>
<feature type="transmembrane region" description="Helical" evidence="7">
    <location>
        <begin position="205"/>
        <end position="227"/>
    </location>
</feature>
<dbReference type="CDD" id="cd06261">
    <property type="entry name" value="TM_PBP2"/>
    <property type="match status" value="1"/>
</dbReference>
<comment type="similarity">
    <text evidence="7">Belongs to the binding-protein-dependent transport system permease family.</text>
</comment>
<evidence type="ECO:0000256" key="7">
    <source>
        <dbReference type="RuleBase" id="RU363032"/>
    </source>
</evidence>
<accession>F6BL87</accession>
<organism evidence="9 10">
    <name type="scientific">Thermoanaerobacterium xylanolyticum (strain ATCC 49914 / DSM 7097 / LX-11)</name>
    <dbReference type="NCBI Taxonomy" id="858215"/>
    <lineage>
        <taxon>Bacteria</taxon>
        <taxon>Bacillati</taxon>
        <taxon>Bacillota</taxon>
        <taxon>Clostridia</taxon>
        <taxon>Thermoanaerobacterales</taxon>
        <taxon>Thermoanaerobacteraceae</taxon>
        <taxon>Thermoanaerobacterium</taxon>
    </lineage>
</organism>
<proteinExistence type="inferred from homology"/>
<dbReference type="InterPro" id="IPR000515">
    <property type="entry name" value="MetI-like"/>
</dbReference>
<sequence>MIANKVNIQNTSKKHLSYRQKKKIKRYISLTMLWIFIGITIFPLIWMVISSMSDQEGLLTGKIQPQLKNILVNYHDMWTNINFGLYFKNSLIIDASTTVIALSIAVLAGYALARFKFIGSNLFGIATLGTQMIPGILFLLPLYLIFLQIQQTFGIKMVNTYQGIIITYSAFYIPFSIWILRGFFASIPLEIEEAARIDGCTQFSAFIRVILPLAIPGIIAAAIYIFLMAWDELLFAWVLTTSADVQTIPVGIRLFVGNYQNRYDLLMAAATVVTIPVALMFFLLQKYFISGMTAGAVKG</sequence>
<feature type="transmembrane region" description="Helical" evidence="7">
    <location>
        <begin position="27"/>
        <end position="49"/>
    </location>
</feature>
<dbReference type="eggNOG" id="COG0395">
    <property type="taxonomic scope" value="Bacteria"/>
</dbReference>
<dbReference type="InterPro" id="IPR050901">
    <property type="entry name" value="BP-dep_ABC_trans_perm"/>
</dbReference>
<evidence type="ECO:0000313" key="10">
    <source>
        <dbReference type="Proteomes" id="UP000007239"/>
    </source>
</evidence>
<dbReference type="PANTHER" id="PTHR32243:SF18">
    <property type="entry name" value="INNER MEMBRANE ABC TRANSPORTER PERMEASE PROTEIN YCJP"/>
    <property type="match status" value="1"/>
</dbReference>
<keyword evidence="5 7" id="KW-1133">Transmembrane helix</keyword>
<dbReference type="InterPro" id="IPR035906">
    <property type="entry name" value="MetI-like_sf"/>
</dbReference>
<dbReference type="SUPFAM" id="SSF161098">
    <property type="entry name" value="MetI-like"/>
    <property type="match status" value="1"/>
</dbReference>
<keyword evidence="3" id="KW-1003">Cell membrane</keyword>
<keyword evidence="10" id="KW-1185">Reference proteome</keyword>
<evidence type="ECO:0000259" key="8">
    <source>
        <dbReference type="PROSITE" id="PS50928"/>
    </source>
</evidence>
<dbReference type="Proteomes" id="UP000007239">
    <property type="component" value="Chromosome"/>
</dbReference>
<keyword evidence="6 7" id="KW-0472">Membrane</keyword>